<evidence type="ECO:0000256" key="9">
    <source>
        <dbReference type="ARBA" id="ARBA00022801"/>
    </source>
</evidence>
<dbReference type="InterPro" id="IPR005760">
    <property type="entry name" value="A/G_AdeGlyc_MutY"/>
</dbReference>
<dbReference type="EMBL" id="LNYS01000008">
    <property type="protein sequence ID" value="KTD49982.1"/>
    <property type="molecule type" value="Genomic_DNA"/>
</dbReference>
<dbReference type="Gene3D" id="1.10.1670.10">
    <property type="entry name" value="Helix-hairpin-Helix base-excision DNA repair enzymes (C-terminal)"/>
    <property type="match status" value="1"/>
</dbReference>
<evidence type="ECO:0000256" key="4">
    <source>
        <dbReference type="ARBA" id="ARBA00012045"/>
    </source>
</evidence>
<evidence type="ECO:0000256" key="8">
    <source>
        <dbReference type="ARBA" id="ARBA00022763"/>
    </source>
</evidence>
<comment type="caution">
    <text evidence="16">The sequence shown here is derived from an EMBL/GenBank/DDBJ whole genome shotgun (WGS) entry which is preliminary data.</text>
</comment>
<keyword evidence="17" id="KW-1185">Reference proteome</keyword>
<dbReference type="Pfam" id="PF14815">
    <property type="entry name" value="NUDIX_4"/>
    <property type="match status" value="1"/>
</dbReference>
<name>A0A0W0Y0C4_9GAMM</name>
<dbReference type="SUPFAM" id="SSF48150">
    <property type="entry name" value="DNA-glycosylase"/>
    <property type="match status" value="1"/>
</dbReference>
<evidence type="ECO:0000256" key="14">
    <source>
        <dbReference type="RuleBase" id="RU365096"/>
    </source>
</evidence>
<dbReference type="EC" id="3.2.2.31" evidence="4 14"/>
<dbReference type="PANTHER" id="PTHR42944">
    <property type="entry name" value="ADENINE DNA GLYCOSYLASE"/>
    <property type="match status" value="1"/>
</dbReference>
<dbReference type="Gene3D" id="3.90.79.10">
    <property type="entry name" value="Nucleoside Triphosphate Pyrophosphohydrolase"/>
    <property type="match status" value="1"/>
</dbReference>
<feature type="domain" description="HhH-GPD" evidence="15">
    <location>
        <begin position="43"/>
        <end position="194"/>
    </location>
</feature>
<dbReference type="GO" id="GO:0034039">
    <property type="term" value="F:8-oxo-7,8-dihydroguanine DNA N-glycosylase activity"/>
    <property type="evidence" value="ECO:0007669"/>
    <property type="project" value="TreeGrafter"/>
</dbReference>
<dbReference type="InterPro" id="IPR029119">
    <property type="entry name" value="MutY_C"/>
</dbReference>
<dbReference type="SUPFAM" id="SSF55811">
    <property type="entry name" value="Nudix"/>
    <property type="match status" value="1"/>
</dbReference>
<dbReference type="Pfam" id="PF00730">
    <property type="entry name" value="HhH-GPD"/>
    <property type="match status" value="1"/>
</dbReference>
<proteinExistence type="inferred from homology"/>
<organism evidence="16 17">
    <name type="scientific">Legionella quinlivanii</name>
    <dbReference type="NCBI Taxonomy" id="45073"/>
    <lineage>
        <taxon>Bacteria</taxon>
        <taxon>Pseudomonadati</taxon>
        <taxon>Pseudomonadota</taxon>
        <taxon>Gammaproteobacteria</taxon>
        <taxon>Legionellales</taxon>
        <taxon>Legionellaceae</taxon>
        <taxon>Legionella</taxon>
    </lineage>
</organism>
<keyword evidence="8 14" id="KW-0227">DNA damage</keyword>
<dbReference type="InterPro" id="IPR003265">
    <property type="entry name" value="HhH-GPD_domain"/>
</dbReference>
<keyword evidence="12" id="KW-0234">DNA repair</keyword>
<dbReference type="STRING" id="45073.Lqui_1307"/>
<comment type="similarity">
    <text evidence="3 14">Belongs to the Nth/MutY family.</text>
</comment>
<comment type="cofactor">
    <cofactor evidence="14">
        <name>[4Fe-4S] cluster</name>
        <dbReference type="ChEBI" id="CHEBI:49883"/>
    </cofactor>
    <text evidence="14">Binds 1 [4Fe-4S] cluster.</text>
</comment>
<dbReference type="Gene3D" id="1.10.340.30">
    <property type="entry name" value="Hypothetical protein, domain 2"/>
    <property type="match status" value="1"/>
</dbReference>
<dbReference type="InterPro" id="IPR011257">
    <property type="entry name" value="DNA_glycosylase"/>
</dbReference>
<dbReference type="PROSITE" id="PS01155">
    <property type="entry name" value="ENDONUCLEASE_III_2"/>
    <property type="match status" value="1"/>
</dbReference>
<evidence type="ECO:0000256" key="1">
    <source>
        <dbReference type="ARBA" id="ARBA00000843"/>
    </source>
</evidence>
<dbReference type="NCBIfam" id="TIGR01084">
    <property type="entry name" value="mutY"/>
    <property type="match status" value="1"/>
</dbReference>
<protein>
    <recommendedName>
        <fullName evidence="5 14">Adenine DNA glycosylase</fullName>
        <ecNumber evidence="4 14">3.2.2.31</ecNumber>
    </recommendedName>
</protein>
<dbReference type="GO" id="GO:0006284">
    <property type="term" value="P:base-excision repair"/>
    <property type="evidence" value="ECO:0007669"/>
    <property type="project" value="UniProtKB-UniRule"/>
</dbReference>
<dbReference type="GO" id="GO:0006298">
    <property type="term" value="P:mismatch repair"/>
    <property type="evidence" value="ECO:0007669"/>
    <property type="project" value="TreeGrafter"/>
</dbReference>
<comment type="catalytic activity">
    <reaction evidence="1 14">
        <text>Hydrolyzes free adenine bases from 7,8-dihydro-8-oxoguanine:adenine mismatched double-stranded DNA, leaving an apurinic site.</text>
        <dbReference type="EC" id="3.2.2.31"/>
    </reaction>
</comment>
<evidence type="ECO:0000256" key="6">
    <source>
        <dbReference type="ARBA" id="ARBA00022485"/>
    </source>
</evidence>
<keyword evidence="6" id="KW-0004">4Fe-4S</keyword>
<dbReference type="GO" id="GO:0000701">
    <property type="term" value="F:purine-specific mismatch base pair DNA N-glycosylase activity"/>
    <property type="evidence" value="ECO:0007669"/>
    <property type="project" value="UniProtKB-EC"/>
</dbReference>
<evidence type="ECO:0000256" key="2">
    <source>
        <dbReference type="ARBA" id="ARBA00002933"/>
    </source>
</evidence>
<dbReference type="InterPro" id="IPR023170">
    <property type="entry name" value="HhH_base_excis_C"/>
</dbReference>
<dbReference type="GO" id="GO:0032357">
    <property type="term" value="F:oxidized purine DNA binding"/>
    <property type="evidence" value="ECO:0007669"/>
    <property type="project" value="TreeGrafter"/>
</dbReference>
<keyword evidence="10 14" id="KW-0408">Iron</keyword>
<dbReference type="GO" id="GO:0035485">
    <property type="term" value="F:adenine/guanine mispair binding"/>
    <property type="evidence" value="ECO:0007669"/>
    <property type="project" value="TreeGrafter"/>
</dbReference>
<gene>
    <name evidence="16" type="primary">mutY</name>
    <name evidence="16" type="ORF">Lqui_1307</name>
</gene>
<accession>A0A0W0Y0C4</accession>
<evidence type="ECO:0000256" key="13">
    <source>
        <dbReference type="ARBA" id="ARBA00023295"/>
    </source>
</evidence>
<evidence type="ECO:0000259" key="15">
    <source>
        <dbReference type="SMART" id="SM00478"/>
    </source>
</evidence>
<evidence type="ECO:0000256" key="5">
    <source>
        <dbReference type="ARBA" id="ARBA00022023"/>
    </source>
</evidence>
<evidence type="ECO:0000256" key="10">
    <source>
        <dbReference type="ARBA" id="ARBA00023004"/>
    </source>
</evidence>
<dbReference type="FunFam" id="1.10.340.30:FF:000002">
    <property type="entry name" value="Adenine DNA glycosylase"/>
    <property type="match status" value="1"/>
</dbReference>
<comment type="function">
    <text evidence="2">Adenine glycosylase active on G-A mispairs. MutY also corrects error-prone DNA synthesis past GO lesions which are due to the oxidatively damaged form of guanine: 7,8-dihydro-8-oxoguanine (8-oxo-dGTP).</text>
</comment>
<sequence length="354" mass="40621">MDKKTLANHFAKPLLNWFDQYGRKNLPWQHPRSAYRVWISEIMLQQTQVKTVIPYFLRFMERFPTIKCLANAPDDEVLSLWTGLGYYSRARNLHRCAQIIVQEFSGEFPTDLIQMMELPGIGQSTAAAILSQAFNLPQAILDGNVKRVLARYFMLSGWPEQAAAKKQFWYYADLCMPDERCADYTQAIMDLGATCCTTRNPQCSNCPLLKTCKAYQAGAVNNFPEKKPRKRLPEKLQQFLLLHNEKGEIYLEKRPPQGIWGGLWCLPAIEADANPHVYIKDNYSLDCLKLSPLLHMRHSFSHYHLSIQAIALEVRGSLLSVSEKQGAWYNEHELSQLGLAKPVSDILKYFIQST</sequence>
<evidence type="ECO:0000313" key="16">
    <source>
        <dbReference type="EMBL" id="KTD49982.1"/>
    </source>
</evidence>
<dbReference type="AlphaFoldDB" id="A0A0W0Y0C4"/>
<evidence type="ECO:0000256" key="12">
    <source>
        <dbReference type="ARBA" id="ARBA00023204"/>
    </source>
</evidence>
<keyword evidence="11" id="KW-0411">Iron-sulfur</keyword>
<dbReference type="CDD" id="cd03431">
    <property type="entry name" value="NUDIX_DNA_Glycosylase_C-MutY"/>
    <property type="match status" value="1"/>
</dbReference>
<dbReference type="PANTHER" id="PTHR42944:SF1">
    <property type="entry name" value="ADENINE DNA GLYCOSYLASE"/>
    <property type="match status" value="1"/>
</dbReference>
<evidence type="ECO:0000256" key="7">
    <source>
        <dbReference type="ARBA" id="ARBA00022723"/>
    </source>
</evidence>
<dbReference type="OrthoDB" id="9802365at2"/>
<keyword evidence="7" id="KW-0479">Metal-binding</keyword>
<dbReference type="CDD" id="cd00056">
    <property type="entry name" value="ENDO3c"/>
    <property type="match status" value="1"/>
</dbReference>
<dbReference type="RefSeq" id="WP_058507428.1">
    <property type="nucleotide sequence ID" value="NZ_CAAAIK010000005.1"/>
</dbReference>
<keyword evidence="13 14" id="KW-0326">Glycosidase</keyword>
<keyword evidence="9 16" id="KW-0378">Hydrolase</keyword>
<dbReference type="Proteomes" id="UP000054618">
    <property type="component" value="Unassembled WGS sequence"/>
</dbReference>
<dbReference type="GO" id="GO:0046872">
    <property type="term" value="F:metal ion binding"/>
    <property type="evidence" value="ECO:0007669"/>
    <property type="project" value="UniProtKB-UniRule"/>
</dbReference>
<dbReference type="InterPro" id="IPR015797">
    <property type="entry name" value="NUDIX_hydrolase-like_dom_sf"/>
</dbReference>
<dbReference type="PATRIC" id="fig|45073.5.peg.1378"/>
<evidence type="ECO:0000256" key="11">
    <source>
        <dbReference type="ARBA" id="ARBA00023014"/>
    </source>
</evidence>
<evidence type="ECO:0000313" key="17">
    <source>
        <dbReference type="Proteomes" id="UP000054618"/>
    </source>
</evidence>
<dbReference type="InterPro" id="IPR004036">
    <property type="entry name" value="Endonuclease-III-like_CS2"/>
</dbReference>
<reference evidence="16 17" key="1">
    <citation type="submission" date="2015-11" db="EMBL/GenBank/DDBJ databases">
        <title>Genomic analysis of 38 Legionella species identifies large and diverse effector repertoires.</title>
        <authorList>
            <person name="Burstein D."/>
            <person name="Amaro F."/>
            <person name="Zusman T."/>
            <person name="Lifshitz Z."/>
            <person name="Cohen O."/>
            <person name="Gilbert J.A."/>
            <person name="Pupko T."/>
            <person name="Shuman H.A."/>
            <person name="Segal G."/>
        </authorList>
    </citation>
    <scope>NUCLEOTIDE SEQUENCE [LARGE SCALE GENOMIC DNA]</scope>
    <source>
        <strain evidence="16 17">CDC#1442-AUS-E</strain>
    </source>
</reference>
<evidence type="ECO:0000256" key="3">
    <source>
        <dbReference type="ARBA" id="ARBA00008343"/>
    </source>
</evidence>
<dbReference type="SMART" id="SM00478">
    <property type="entry name" value="ENDO3c"/>
    <property type="match status" value="1"/>
</dbReference>
<dbReference type="GO" id="GO:0051539">
    <property type="term" value="F:4 iron, 4 sulfur cluster binding"/>
    <property type="evidence" value="ECO:0007669"/>
    <property type="project" value="UniProtKB-UniRule"/>
</dbReference>
<dbReference type="InterPro" id="IPR044298">
    <property type="entry name" value="MIG/MutY"/>
</dbReference>